<name>A0AAN8Z3U6_9MAGN</name>
<dbReference type="EMBL" id="JBAMMX010000017">
    <property type="protein sequence ID" value="KAK6923776.1"/>
    <property type="molecule type" value="Genomic_DNA"/>
</dbReference>
<keyword evidence="4" id="KW-1185">Reference proteome</keyword>
<organism evidence="3 4">
    <name type="scientific">Dillenia turbinata</name>
    <dbReference type="NCBI Taxonomy" id="194707"/>
    <lineage>
        <taxon>Eukaryota</taxon>
        <taxon>Viridiplantae</taxon>
        <taxon>Streptophyta</taxon>
        <taxon>Embryophyta</taxon>
        <taxon>Tracheophyta</taxon>
        <taxon>Spermatophyta</taxon>
        <taxon>Magnoliopsida</taxon>
        <taxon>eudicotyledons</taxon>
        <taxon>Gunneridae</taxon>
        <taxon>Pentapetalae</taxon>
        <taxon>Dilleniales</taxon>
        <taxon>Dilleniaceae</taxon>
        <taxon>Dillenia</taxon>
    </lineage>
</organism>
<feature type="domain" description="Glycosyltransferase N-terminal" evidence="2">
    <location>
        <begin position="11"/>
        <end position="136"/>
    </location>
</feature>
<accession>A0AAN8Z3U6</accession>
<evidence type="ECO:0000256" key="1">
    <source>
        <dbReference type="ARBA" id="ARBA00009995"/>
    </source>
</evidence>
<dbReference type="GO" id="GO:0080044">
    <property type="term" value="F:quercetin 7-O-glucosyltransferase activity"/>
    <property type="evidence" value="ECO:0007669"/>
    <property type="project" value="TreeGrafter"/>
</dbReference>
<comment type="similarity">
    <text evidence="1">Belongs to the UDP-glycosyltransferase family.</text>
</comment>
<evidence type="ECO:0000259" key="2">
    <source>
        <dbReference type="Pfam" id="PF26168"/>
    </source>
</evidence>
<proteinExistence type="inferred from homology"/>
<evidence type="ECO:0000313" key="4">
    <source>
        <dbReference type="Proteomes" id="UP001370490"/>
    </source>
</evidence>
<dbReference type="AlphaFoldDB" id="A0AAN8Z3U6"/>
<dbReference type="PANTHER" id="PTHR11926">
    <property type="entry name" value="GLUCOSYL/GLUCURONOSYL TRANSFERASES"/>
    <property type="match status" value="1"/>
</dbReference>
<comment type="caution">
    <text evidence="3">The sequence shown here is derived from an EMBL/GenBank/DDBJ whole genome shotgun (WGS) entry which is preliminary data.</text>
</comment>
<gene>
    <name evidence="3" type="ORF">RJ641_009976</name>
</gene>
<reference evidence="3 4" key="1">
    <citation type="submission" date="2023-12" db="EMBL/GenBank/DDBJ databases">
        <title>A high-quality genome assembly for Dillenia turbinata (Dilleniales).</title>
        <authorList>
            <person name="Chanderbali A."/>
        </authorList>
    </citation>
    <scope>NUCLEOTIDE SEQUENCE [LARGE SCALE GENOMIC DNA]</scope>
    <source>
        <strain evidence="3">LSX21</strain>
        <tissue evidence="3">Leaf</tissue>
    </source>
</reference>
<dbReference type="Pfam" id="PF26168">
    <property type="entry name" value="Glyco_transf_N"/>
    <property type="match status" value="1"/>
</dbReference>
<sequence length="369" mass="40908">MDSASQTKPHVVCIPFPAQGHINPMMQLAKLLHSRGFYVTFVNTEFNHKRLIKSKGPDFLRGFSDFRFETIPDGLPDSDKDATQDAPLLCDSTSKNCLEPFCELLNKLNSFPELPAVSCLISDGVMSFAIKAAGMIGVPEVQFWTTSACGFMGYLQYEELIKRGIVPFKAKSSLLDPKMSSSDCGARRPHAVCVPYPTQGHVTPMMQLAKLLHSRGFYITFVNTHFNHKRLLRSKGPNFLEGFPDFQFQSIPDGLPDSDTLVNQDVPLLCDSTRKNCLGPFQVLLDKLNSRSSFASGVPPVTCIVSDGVMSFAIKAAEELGIPEFQLWTASTCSFMGYLHFEQLKKRGIIPFQGTSKMFTASHIVIFSP</sequence>
<protein>
    <recommendedName>
        <fullName evidence="2">Glycosyltransferase N-terminal domain-containing protein</fullName>
    </recommendedName>
</protein>
<dbReference type="InterPro" id="IPR058980">
    <property type="entry name" value="Glyco_transf_N"/>
</dbReference>
<dbReference type="Gene3D" id="3.40.50.2000">
    <property type="entry name" value="Glycogen Phosphorylase B"/>
    <property type="match status" value="2"/>
</dbReference>
<evidence type="ECO:0000313" key="3">
    <source>
        <dbReference type="EMBL" id="KAK6923776.1"/>
    </source>
</evidence>
<dbReference type="Proteomes" id="UP001370490">
    <property type="component" value="Unassembled WGS sequence"/>
</dbReference>
<dbReference type="SUPFAM" id="SSF53756">
    <property type="entry name" value="UDP-Glycosyltransferase/glycogen phosphorylase"/>
    <property type="match status" value="2"/>
</dbReference>
<dbReference type="GO" id="GO:0080043">
    <property type="term" value="F:quercetin 3-O-glucosyltransferase activity"/>
    <property type="evidence" value="ECO:0007669"/>
    <property type="project" value="TreeGrafter"/>
</dbReference>
<dbReference type="PANTHER" id="PTHR11926:SF774">
    <property type="entry name" value="UDP-GLYCOSYLTRANSFERASE 85A1-RELATED"/>
    <property type="match status" value="1"/>
</dbReference>